<feature type="domain" description="Heterokaryon incompatibility" evidence="1">
    <location>
        <begin position="129"/>
        <end position="278"/>
    </location>
</feature>
<dbReference type="Pfam" id="PF26639">
    <property type="entry name" value="Het-6_barrel"/>
    <property type="match status" value="1"/>
</dbReference>
<evidence type="ECO:0000313" key="3">
    <source>
        <dbReference type="Proteomes" id="UP000799537"/>
    </source>
</evidence>
<dbReference type="GeneID" id="54566395"/>
<protein>
    <recommendedName>
        <fullName evidence="1">Heterokaryon incompatibility domain-containing protein</fullName>
    </recommendedName>
</protein>
<gene>
    <name evidence="2" type="ORF">M409DRAFT_55878</name>
</gene>
<name>A0A6A6CEF7_ZASCE</name>
<dbReference type="PANTHER" id="PTHR24148:SF64">
    <property type="entry name" value="HETEROKARYON INCOMPATIBILITY DOMAIN-CONTAINING PROTEIN"/>
    <property type="match status" value="1"/>
</dbReference>
<dbReference type="PANTHER" id="PTHR24148">
    <property type="entry name" value="ANKYRIN REPEAT DOMAIN-CONTAINING PROTEIN 39 HOMOLOG-RELATED"/>
    <property type="match status" value="1"/>
</dbReference>
<accession>A0A6A6CEF7</accession>
<dbReference type="AlphaFoldDB" id="A0A6A6CEF7"/>
<dbReference type="RefSeq" id="XP_033666384.1">
    <property type="nucleotide sequence ID" value="XM_033813123.1"/>
</dbReference>
<dbReference type="InterPro" id="IPR052895">
    <property type="entry name" value="HetReg/Transcr_Mod"/>
</dbReference>
<proteinExistence type="predicted"/>
<evidence type="ECO:0000313" key="2">
    <source>
        <dbReference type="EMBL" id="KAF2165495.1"/>
    </source>
</evidence>
<sequence length="705" mass="80591">MDEEFDAPFSPVKECIVRATLESTFLRCMGELTNRFVDAGASLSIAGVLIIQSMAVETGQPLPALTSLQQLLCDSAFEPSPMIDSLYVYKPFPYPEHWFRILVLSPAQKRDDPIKCSLAFELLSSKANYEALSYAWGDEANKRTIYIEDQPFEVTSNLFGALKECRYIGRKPRVLWVDAVCINQRDVAEKNVQVQNMATVYQRASRVLVWVGPISNTSAMFWQVLDLYRTRRTLWQAEHPDHDQSHFFMPLHLPVQARLAVNKFLSRSWFGRAWVIQEVVLAKSAIIRCGHREIDWETFSYFVCDFRHAYVTDTCDSEYSRPRRSLGLSGRFHHKYNEALDGSRLLNLPAAVLAFRFAREKKRRLTLCELLTYSRVQSSKDPRDKIYCILGLLDAEERARLPTPDYSAPFQSVFCAWTKSSIIETGTLTLLAAVYPWRSSRSLQPRDLPSWVPDWRSDHPDPTFNTSRMLLESFQIKESSIFNAGLYRKSPYPFKFLVDDRVLCAQGIRLGTILTFPVSGPMGFQISDDTSRTLDDKMRRMLSEHRRALIYLKQFVRDEFWRTVSWDNAAKSVFKALLSSRRIGHDKSVFVNGCPFPPTNDQEEAVLLAYGEEDYRFEDDFQISMLGAMGSVARLSSGHLGSFPPRVEEGDEVAILFGHDKPVVLRACCGYYTFVAECYVHGAMDGEIVRDQEAGKYAVEEVQIA</sequence>
<reference evidence="2" key="1">
    <citation type="journal article" date="2020" name="Stud. Mycol.">
        <title>101 Dothideomycetes genomes: a test case for predicting lifestyles and emergence of pathogens.</title>
        <authorList>
            <person name="Haridas S."/>
            <person name="Albert R."/>
            <person name="Binder M."/>
            <person name="Bloem J."/>
            <person name="Labutti K."/>
            <person name="Salamov A."/>
            <person name="Andreopoulos B."/>
            <person name="Baker S."/>
            <person name="Barry K."/>
            <person name="Bills G."/>
            <person name="Bluhm B."/>
            <person name="Cannon C."/>
            <person name="Castanera R."/>
            <person name="Culley D."/>
            <person name="Daum C."/>
            <person name="Ezra D."/>
            <person name="Gonzalez J."/>
            <person name="Henrissat B."/>
            <person name="Kuo A."/>
            <person name="Liang C."/>
            <person name="Lipzen A."/>
            <person name="Lutzoni F."/>
            <person name="Magnuson J."/>
            <person name="Mondo S."/>
            <person name="Nolan M."/>
            <person name="Ohm R."/>
            <person name="Pangilinan J."/>
            <person name="Park H.-J."/>
            <person name="Ramirez L."/>
            <person name="Alfaro M."/>
            <person name="Sun H."/>
            <person name="Tritt A."/>
            <person name="Yoshinaga Y."/>
            <person name="Zwiers L.-H."/>
            <person name="Turgeon B."/>
            <person name="Goodwin S."/>
            <person name="Spatafora J."/>
            <person name="Crous P."/>
            <person name="Grigoriev I."/>
        </authorList>
    </citation>
    <scope>NUCLEOTIDE SEQUENCE</scope>
    <source>
        <strain evidence="2">ATCC 36951</strain>
    </source>
</reference>
<dbReference type="Proteomes" id="UP000799537">
    <property type="component" value="Unassembled WGS sequence"/>
</dbReference>
<dbReference type="Pfam" id="PF06985">
    <property type="entry name" value="HET"/>
    <property type="match status" value="1"/>
</dbReference>
<dbReference type="EMBL" id="ML993600">
    <property type="protein sequence ID" value="KAF2165495.1"/>
    <property type="molecule type" value="Genomic_DNA"/>
</dbReference>
<dbReference type="OrthoDB" id="3647541at2759"/>
<evidence type="ECO:0000259" key="1">
    <source>
        <dbReference type="Pfam" id="PF06985"/>
    </source>
</evidence>
<organism evidence="2 3">
    <name type="scientific">Zasmidium cellare ATCC 36951</name>
    <dbReference type="NCBI Taxonomy" id="1080233"/>
    <lineage>
        <taxon>Eukaryota</taxon>
        <taxon>Fungi</taxon>
        <taxon>Dikarya</taxon>
        <taxon>Ascomycota</taxon>
        <taxon>Pezizomycotina</taxon>
        <taxon>Dothideomycetes</taxon>
        <taxon>Dothideomycetidae</taxon>
        <taxon>Mycosphaerellales</taxon>
        <taxon>Mycosphaerellaceae</taxon>
        <taxon>Zasmidium</taxon>
    </lineage>
</organism>
<dbReference type="InterPro" id="IPR010730">
    <property type="entry name" value="HET"/>
</dbReference>
<keyword evidence="3" id="KW-1185">Reference proteome</keyword>